<dbReference type="Pfam" id="PF00082">
    <property type="entry name" value="Peptidase_S8"/>
    <property type="match status" value="1"/>
</dbReference>
<keyword evidence="5 7" id="KW-0720">Serine protease</keyword>
<accession>A0A7J6WIQ5</accession>
<evidence type="ECO:0000259" key="11">
    <source>
        <dbReference type="Pfam" id="PF17766"/>
    </source>
</evidence>
<dbReference type="CDD" id="cd02120">
    <property type="entry name" value="PA_subtilisin_like"/>
    <property type="match status" value="1"/>
</dbReference>
<protein>
    <submittedName>
        <fullName evidence="12">Subtilisin-like protease SBT4.14</fullName>
    </submittedName>
</protein>
<evidence type="ECO:0000256" key="5">
    <source>
        <dbReference type="ARBA" id="ARBA00022825"/>
    </source>
</evidence>
<dbReference type="InterPro" id="IPR023828">
    <property type="entry name" value="Peptidase_S8_Ser-AS"/>
</dbReference>
<dbReference type="PROSITE" id="PS00138">
    <property type="entry name" value="SUBTILASE_SER"/>
    <property type="match status" value="1"/>
</dbReference>
<keyword evidence="8" id="KW-1133">Transmembrane helix</keyword>
<dbReference type="Gene3D" id="2.60.40.2310">
    <property type="match status" value="1"/>
</dbReference>
<dbReference type="GO" id="GO:0006508">
    <property type="term" value="P:proteolysis"/>
    <property type="evidence" value="ECO:0007669"/>
    <property type="project" value="UniProtKB-KW"/>
</dbReference>
<dbReference type="CDD" id="cd04852">
    <property type="entry name" value="Peptidases_S8_3"/>
    <property type="match status" value="1"/>
</dbReference>
<dbReference type="FunFam" id="3.40.50.200:FF:000006">
    <property type="entry name" value="Subtilisin-like protease SBT1.5"/>
    <property type="match status" value="1"/>
</dbReference>
<feature type="domain" description="PA" evidence="10">
    <location>
        <begin position="294"/>
        <end position="364"/>
    </location>
</feature>
<dbReference type="Gene3D" id="3.50.30.30">
    <property type="match status" value="1"/>
</dbReference>
<dbReference type="InterPro" id="IPR041469">
    <property type="entry name" value="Subtilisin-like_FN3"/>
</dbReference>
<keyword evidence="8" id="KW-0472">Membrane</keyword>
<gene>
    <name evidence="12" type="ORF">FRX31_013595</name>
</gene>
<comment type="similarity">
    <text evidence="1 7">Belongs to the peptidase S8 family.</text>
</comment>
<dbReference type="Proteomes" id="UP000554482">
    <property type="component" value="Unassembled WGS sequence"/>
</dbReference>
<dbReference type="AlphaFoldDB" id="A0A7J6WIQ5"/>
<dbReference type="SUPFAM" id="SSF52743">
    <property type="entry name" value="Subtilisin-like"/>
    <property type="match status" value="1"/>
</dbReference>
<evidence type="ECO:0000256" key="4">
    <source>
        <dbReference type="ARBA" id="ARBA00022801"/>
    </source>
</evidence>
<feature type="active site" description="Charge relay system" evidence="6 7">
    <location>
        <position position="447"/>
    </location>
</feature>
<organism evidence="12 13">
    <name type="scientific">Thalictrum thalictroides</name>
    <name type="common">Rue-anemone</name>
    <name type="synonym">Anemone thalictroides</name>
    <dbReference type="NCBI Taxonomy" id="46969"/>
    <lineage>
        <taxon>Eukaryota</taxon>
        <taxon>Viridiplantae</taxon>
        <taxon>Streptophyta</taxon>
        <taxon>Embryophyta</taxon>
        <taxon>Tracheophyta</taxon>
        <taxon>Spermatophyta</taxon>
        <taxon>Magnoliopsida</taxon>
        <taxon>Ranunculales</taxon>
        <taxon>Ranunculaceae</taxon>
        <taxon>Thalictroideae</taxon>
        <taxon>Thalictrum</taxon>
    </lineage>
</organism>
<dbReference type="PRINTS" id="PR00723">
    <property type="entry name" value="SUBTILISIN"/>
</dbReference>
<evidence type="ECO:0000256" key="7">
    <source>
        <dbReference type="PROSITE-ProRule" id="PRU01240"/>
    </source>
</evidence>
<dbReference type="PANTHER" id="PTHR10795">
    <property type="entry name" value="PROPROTEIN CONVERTASE SUBTILISIN/KEXIN"/>
    <property type="match status" value="1"/>
</dbReference>
<evidence type="ECO:0000256" key="3">
    <source>
        <dbReference type="ARBA" id="ARBA00022729"/>
    </source>
</evidence>
<evidence type="ECO:0000313" key="12">
    <source>
        <dbReference type="EMBL" id="KAF5196818.1"/>
    </source>
</evidence>
<dbReference type="OrthoDB" id="206201at2759"/>
<feature type="domain" description="Subtilisin-like protease fibronectin type-III" evidence="11">
    <location>
        <begin position="546"/>
        <end position="642"/>
    </location>
</feature>
<evidence type="ECO:0000256" key="8">
    <source>
        <dbReference type="SAM" id="Phobius"/>
    </source>
</evidence>
<feature type="active site" description="Charge relay system" evidence="6 7">
    <location>
        <position position="115"/>
    </location>
</feature>
<evidence type="ECO:0000259" key="10">
    <source>
        <dbReference type="Pfam" id="PF02225"/>
    </source>
</evidence>
<keyword evidence="8" id="KW-0812">Transmembrane</keyword>
<feature type="domain" description="Peptidase S8/S53" evidence="9">
    <location>
        <begin position="41"/>
        <end position="489"/>
    </location>
</feature>
<dbReference type="FunFam" id="3.50.30.30:FF:000005">
    <property type="entry name" value="subtilisin-like protease SBT1.5"/>
    <property type="match status" value="1"/>
</dbReference>
<dbReference type="InterPro" id="IPR000209">
    <property type="entry name" value="Peptidase_S8/S53_dom"/>
</dbReference>
<feature type="transmembrane region" description="Helical" evidence="8">
    <location>
        <begin position="654"/>
        <end position="673"/>
    </location>
</feature>
<reference evidence="12 13" key="1">
    <citation type="submission" date="2020-06" db="EMBL/GenBank/DDBJ databases">
        <title>Transcriptomic and genomic resources for Thalictrum thalictroides and T. hernandezii: Facilitating candidate gene discovery in an emerging model plant lineage.</title>
        <authorList>
            <person name="Arias T."/>
            <person name="Riano-Pachon D.M."/>
            <person name="Di Stilio V.S."/>
        </authorList>
    </citation>
    <scope>NUCLEOTIDE SEQUENCE [LARGE SCALE GENOMIC DNA]</scope>
    <source>
        <strain evidence="13">cv. WT478/WT964</strain>
        <tissue evidence="12">Leaves</tissue>
    </source>
</reference>
<feature type="active site" description="Charge relay system" evidence="6 7">
    <location>
        <position position="49"/>
    </location>
</feature>
<keyword evidence="2 7" id="KW-0645">Protease</keyword>
<sequence length="674" mass="71894">MADEDGVISVFPNTVLRPHTTRAYDFIGMTKSIQRNLNFESQIIIGLLDTGIYTDAPSFHDQGFSPPPAKWKGTCDKGPAFSGCNNKVIGARYYREADSPLYSNDTLSPVDTDGHGTHTSSIAAGVPISTSFYGLAGGVARGGVPLARIAMYKVCWPDNGCSTMNLLAAFDDAINDGVDLISASIGDDSSDSGQFNDPITIGAFHAFQKGILTVCSAGNNGPVPYSVLNVAPWILTVGASNIDRQFVTEVSLGNGKRIQGVSVNIFSPEKTSYPLISGAQASIESGGSGTSSGSSCYNGTLESEKVKGKIVYCRGGDPQVGASHITIKELGGAGIIVQQNDDLDTAFTLAIPGAFVNYEDGENIEHYINSTKDATAVIQKTKTVEVGAPFVASFSSRGPSSTNDKILKPDITAPGVNILAGWSRLNTITEYEGDDRKADFNILSGTSMACPLVAAGAAYVKTFHPDWSPAAIKSALMTTATEMRGIHKYDTELAYGSGNVDPVRALDPGLVYDITPSSYISFLCREGFNFSGCSNNASLAQGLDGLNYPSMQVHVSDTTRSFSTIFYRTVKNVDNKRSTYTVTVKSSKHLSISVVPSLLTFDAYEMKSFQVIVKGRLGRSAAVSGSIEWKDPTHRVRSPIFVYVGQYQISGGSFLVANIWHVLVCVLSVVLCMF</sequence>
<dbReference type="InterPro" id="IPR015500">
    <property type="entry name" value="Peptidase_S8_subtilisin-rel"/>
</dbReference>
<name>A0A7J6WIQ5_THATH</name>
<evidence type="ECO:0000259" key="9">
    <source>
        <dbReference type="Pfam" id="PF00082"/>
    </source>
</evidence>
<evidence type="ECO:0000256" key="1">
    <source>
        <dbReference type="ARBA" id="ARBA00011073"/>
    </source>
</evidence>
<dbReference type="Pfam" id="PF02225">
    <property type="entry name" value="PA"/>
    <property type="match status" value="1"/>
</dbReference>
<dbReference type="InterPro" id="IPR036852">
    <property type="entry name" value="Peptidase_S8/S53_dom_sf"/>
</dbReference>
<comment type="caution">
    <text evidence="12">The sequence shown here is derived from an EMBL/GenBank/DDBJ whole genome shotgun (WGS) entry which is preliminary data.</text>
</comment>
<evidence type="ECO:0000256" key="6">
    <source>
        <dbReference type="PIRSR" id="PIRSR615500-1"/>
    </source>
</evidence>
<keyword evidence="4 7" id="KW-0378">Hydrolase</keyword>
<proteinExistence type="inferred from homology"/>
<keyword evidence="3" id="KW-0732">Signal</keyword>
<evidence type="ECO:0000256" key="2">
    <source>
        <dbReference type="ARBA" id="ARBA00022670"/>
    </source>
</evidence>
<dbReference type="PROSITE" id="PS51892">
    <property type="entry name" value="SUBTILASE"/>
    <property type="match status" value="1"/>
</dbReference>
<dbReference type="EMBL" id="JABWDY010015485">
    <property type="protein sequence ID" value="KAF5196818.1"/>
    <property type="molecule type" value="Genomic_DNA"/>
</dbReference>
<dbReference type="Pfam" id="PF17766">
    <property type="entry name" value="fn3_6"/>
    <property type="match status" value="1"/>
</dbReference>
<dbReference type="InterPro" id="IPR034197">
    <property type="entry name" value="Peptidases_S8_3"/>
</dbReference>
<dbReference type="GO" id="GO:0004252">
    <property type="term" value="F:serine-type endopeptidase activity"/>
    <property type="evidence" value="ECO:0007669"/>
    <property type="project" value="UniProtKB-UniRule"/>
</dbReference>
<dbReference type="Gene3D" id="3.40.50.200">
    <property type="entry name" value="Peptidase S8/S53 domain"/>
    <property type="match status" value="1"/>
</dbReference>
<dbReference type="InterPro" id="IPR003137">
    <property type="entry name" value="PA_domain"/>
</dbReference>
<evidence type="ECO:0000313" key="13">
    <source>
        <dbReference type="Proteomes" id="UP000554482"/>
    </source>
</evidence>
<dbReference type="InterPro" id="IPR045051">
    <property type="entry name" value="SBT"/>
</dbReference>
<keyword evidence="13" id="KW-1185">Reference proteome</keyword>